<name>A0ABV8X5Z5_9LACT</name>
<accession>A0ABV8X5Z5</accession>
<gene>
    <name evidence="3" type="ORF">ACFOZY_10450</name>
</gene>
<proteinExistence type="predicted"/>
<dbReference type="Pfam" id="PF08666">
    <property type="entry name" value="SAF"/>
    <property type="match status" value="1"/>
</dbReference>
<feature type="compositionally biased region" description="Basic and acidic residues" evidence="1">
    <location>
        <begin position="211"/>
        <end position="224"/>
    </location>
</feature>
<feature type="region of interest" description="Disordered" evidence="1">
    <location>
        <begin position="209"/>
        <end position="275"/>
    </location>
</feature>
<dbReference type="Proteomes" id="UP001595817">
    <property type="component" value="Unassembled WGS sequence"/>
</dbReference>
<organism evidence="3 4">
    <name type="scientific">Chungangia koreensis</name>
    <dbReference type="NCBI Taxonomy" id="752657"/>
    <lineage>
        <taxon>Bacteria</taxon>
        <taxon>Bacillati</taxon>
        <taxon>Bacillota</taxon>
        <taxon>Bacilli</taxon>
        <taxon>Lactobacillales</taxon>
        <taxon>Chungangia</taxon>
    </lineage>
</organism>
<protein>
    <submittedName>
        <fullName evidence="3">Flp pilus assembly protein CpaB</fullName>
    </submittedName>
</protein>
<evidence type="ECO:0000259" key="2">
    <source>
        <dbReference type="SMART" id="SM00858"/>
    </source>
</evidence>
<keyword evidence="4" id="KW-1185">Reference proteome</keyword>
<sequence length="275" mass="30033">MLEAKRRAAIFLILAFVLAAVAGYLILQKVEQLNSELGGMEEIYVALKDVPTGAKLSSHMYTTTEIPKKFLNEKSHITDKADLENKVTMVALKKGDIITQNMLKGYSNLVNESNRTVAIPYTEKIVFDQELVPLDRVDIIVSHEVDGKKKTEVFMKDVLVTFADEKDFKGVAVIVPVEDVPNLIHMQNYAEHIRIIKSNNKVELLTEAESNEAKEDTSPKETKPVETPAAKPAGENPSASETPSATPTTTPPAKQPAGSNTKTGTKTNTQGSGGK</sequence>
<dbReference type="SMART" id="SM00858">
    <property type="entry name" value="SAF"/>
    <property type="match status" value="1"/>
</dbReference>
<evidence type="ECO:0000313" key="3">
    <source>
        <dbReference type="EMBL" id="MFC4410835.1"/>
    </source>
</evidence>
<comment type="caution">
    <text evidence="3">The sequence shown here is derived from an EMBL/GenBank/DDBJ whole genome shotgun (WGS) entry which is preliminary data.</text>
</comment>
<evidence type="ECO:0000256" key="1">
    <source>
        <dbReference type="SAM" id="MobiDB-lite"/>
    </source>
</evidence>
<dbReference type="RefSeq" id="WP_378155131.1">
    <property type="nucleotide sequence ID" value="NZ_JBHSEC010000019.1"/>
</dbReference>
<reference evidence="4" key="1">
    <citation type="journal article" date="2019" name="Int. J. Syst. Evol. Microbiol.">
        <title>The Global Catalogue of Microorganisms (GCM) 10K type strain sequencing project: providing services to taxonomists for standard genome sequencing and annotation.</title>
        <authorList>
            <consortium name="The Broad Institute Genomics Platform"/>
            <consortium name="The Broad Institute Genome Sequencing Center for Infectious Disease"/>
            <person name="Wu L."/>
            <person name="Ma J."/>
        </authorList>
    </citation>
    <scope>NUCLEOTIDE SEQUENCE [LARGE SCALE GENOMIC DNA]</scope>
    <source>
        <strain evidence="4">CCUG 59778</strain>
    </source>
</reference>
<dbReference type="CDD" id="cd11614">
    <property type="entry name" value="SAF_CpaB_FlgA_like"/>
    <property type="match status" value="1"/>
</dbReference>
<dbReference type="InterPro" id="IPR013974">
    <property type="entry name" value="SAF"/>
</dbReference>
<feature type="domain" description="SAF" evidence="2">
    <location>
        <begin position="41"/>
        <end position="104"/>
    </location>
</feature>
<feature type="compositionally biased region" description="Low complexity" evidence="1">
    <location>
        <begin position="237"/>
        <end position="248"/>
    </location>
</feature>
<evidence type="ECO:0000313" key="4">
    <source>
        <dbReference type="Proteomes" id="UP001595817"/>
    </source>
</evidence>
<dbReference type="EMBL" id="JBHSEC010000019">
    <property type="protein sequence ID" value="MFC4410835.1"/>
    <property type="molecule type" value="Genomic_DNA"/>
</dbReference>
<feature type="compositionally biased region" description="Low complexity" evidence="1">
    <location>
        <begin position="255"/>
        <end position="275"/>
    </location>
</feature>